<dbReference type="NCBIfam" id="TIGR00739">
    <property type="entry name" value="yajC"/>
    <property type="match status" value="1"/>
</dbReference>
<name>A0A542ZJ64_9MICO</name>
<evidence type="ECO:0000256" key="6">
    <source>
        <dbReference type="ARBA" id="ARBA00022927"/>
    </source>
</evidence>
<keyword evidence="9 11" id="KW-0472">Membrane</keyword>
<dbReference type="PRINTS" id="PR01853">
    <property type="entry name" value="YAJCTRNLCASE"/>
</dbReference>
<dbReference type="InterPro" id="IPR003849">
    <property type="entry name" value="Preprotein_translocase_YajC"/>
</dbReference>
<organism evidence="12 13">
    <name type="scientific">Oryzihumus leptocrescens</name>
    <dbReference type="NCBI Taxonomy" id="297536"/>
    <lineage>
        <taxon>Bacteria</taxon>
        <taxon>Bacillati</taxon>
        <taxon>Actinomycetota</taxon>
        <taxon>Actinomycetes</taxon>
        <taxon>Micrococcales</taxon>
        <taxon>Intrasporangiaceae</taxon>
        <taxon>Oryzihumus</taxon>
    </lineage>
</organism>
<proteinExistence type="inferred from homology"/>
<feature type="transmembrane region" description="Helical" evidence="11">
    <location>
        <begin position="12"/>
        <end position="33"/>
    </location>
</feature>
<dbReference type="SMART" id="SM01323">
    <property type="entry name" value="YajC"/>
    <property type="match status" value="1"/>
</dbReference>
<evidence type="ECO:0000313" key="12">
    <source>
        <dbReference type="EMBL" id="TQL60385.1"/>
    </source>
</evidence>
<dbReference type="PANTHER" id="PTHR33909">
    <property type="entry name" value="SEC TRANSLOCON ACCESSORY COMPLEX SUBUNIT YAJC"/>
    <property type="match status" value="1"/>
</dbReference>
<dbReference type="EMBL" id="VFOQ01000001">
    <property type="protein sequence ID" value="TQL60385.1"/>
    <property type="molecule type" value="Genomic_DNA"/>
</dbReference>
<dbReference type="Pfam" id="PF02699">
    <property type="entry name" value="YajC"/>
    <property type="match status" value="1"/>
</dbReference>
<feature type="region of interest" description="Disordered" evidence="10">
    <location>
        <begin position="92"/>
        <end position="142"/>
    </location>
</feature>
<dbReference type="GO" id="GO:0005886">
    <property type="term" value="C:plasma membrane"/>
    <property type="evidence" value="ECO:0007669"/>
    <property type="project" value="UniProtKB-SubCell"/>
</dbReference>
<keyword evidence="6" id="KW-0653">Protein transport</keyword>
<feature type="compositionally biased region" description="Low complexity" evidence="10">
    <location>
        <begin position="93"/>
        <end position="109"/>
    </location>
</feature>
<evidence type="ECO:0000256" key="4">
    <source>
        <dbReference type="ARBA" id="ARBA00022475"/>
    </source>
</evidence>
<keyword evidence="4" id="KW-1003">Cell membrane</keyword>
<accession>A0A542ZJ64</accession>
<dbReference type="GO" id="GO:0015031">
    <property type="term" value="P:protein transport"/>
    <property type="evidence" value="ECO:0007669"/>
    <property type="project" value="UniProtKB-KW"/>
</dbReference>
<keyword evidence="5 11" id="KW-0812">Transmembrane</keyword>
<evidence type="ECO:0000256" key="5">
    <source>
        <dbReference type="ARBA" id="ARBA00022692"/>
    </source>
</evidence>
<keyword evidence="7 11" id="KW-1133">Transmembrane helix</keyword>
<evidence type="ECO:0000256" key="11">
    <source>
        <dbReference type="SAM" id="Phobius"/>
    </source>
</evidence>
<evidence type="ECO:0000256" key="7">
    <source>
        <dbReference type="ARBA" id="ARBA00022989"/>
    </source>
</evidence>
<evidence type="ECO:0000256" key="8">
    <source>
        <dbReference type="ARBA" id="ARBA00023010"/>
    </source>
</evidence>
<dbReference type="RefSeq" id="WP_141788290.1">
    <property type="nucleotide sequence ID" value="NZ_BAAAKX010000021.1"/>
</dbReference>
<dbReference type="PANTHER" id="PTHR33909:SF1">
    <property type="entry name" value="SEC TRANSLOCON ACCESSORY COMPLEX SUBUNIT YAJC"/>
    <property type="match status" value="1"/>
</dbReference>
<evidence type="ECO:0000256" key="9">
    <source>
        <dbReference type="ARBA" id="ARBA00023136"/>
    </source>
</evidence>
<evidence type="ECO:0000256" key="10">
    <source>
        <dbReference type="SAM" id="MobiDB-lite"/>
    </source>
</evidence>
<dbReference type="AlphaFoldDB" id="A0A542ZJ64"/>
<comment type="similarity">
    <text evidence="2">Belongs to the YajC family.</text>
</comment>
<protein>
    <submittedName>
        <fullName evidence="12">Protein translocase subunit yajC</fullName>
    </submittedName>
</protein>
<evidence type="ECO:0000313" key="13">
    <source>
        <dbReference type="Proteomes" id="UP000319514"/>
    </source>
</evidence>
<dbReference type="Proteomes" id="UP000319514">
    <property type="component" value="Unassembled WGS sequence"/>
</dbReference>
<comment type="caution">
    <text evidence="12">The sequence shown here is derived from an EMBL/GenBank/DDBJ whole genome shotgun (WGS) entry which is preliminary data.</text>
</comment>
<reference evidence="12 13" key="1">
    <citation type="submission" date="2019-06" db="EMBL/GenBank/DDBJ databases">
        <title>Sequencing the genomes of 1000 actinobacteria strains.</title>
        <authorList>
            <person name="Klenk H.-P."/>
        </authorList>
    </citation>
    <scope>NUCLEOTIDE SEQUENCE [LARGE SCALE GENOMIC DNA]</scope>
    <source>
        <strain evidence="12 13">DSM 18082</strain>
    </source>
</reference>
<evidence type="ECO:0000256" key="2">
    <source>
        <dbReference type="ARBA" id="ARBA00006742"/>
    </source>
</evidence>
<gene>
    <name evidence="12" type="ORF">FB474_1772</name>
</gene>
<feature type="compositionally biased region" description="Basic and acidic residues" evidence="10">
    <location>
        <begin position="133"/>
        <end position="142"/>
    </location>
</feature>
<comment type="subcellular location">
    <subcellularLocation>
        <location evidence="1">Cell membrane</location>
        <topology evidence="1">Single-pass membrane protein</topology>
    </subcellularLocation>
</comment>
<keyword evidence="8" id="KW-0811">Translocation</keyword>
<evidence type="ECO:0000256" key="3">
    <source>
        <dbReference type="ARBA" id="ARBA00022448"/>
    </source>
</evidence>
<evidence type="ECO:0000256" key="1">
    <source>
        <dbReference type="ARBA" id="ARBA00004162"/>
    </source>
</evidence>
<sequence>MSSLAPAAASSGAGLGNLLIFALPILLIAFMFMTQRRRQREVQAVQSGLKVGDEVTTTSGLLGRISAIDDTVVTLEVSPGVLVRFDRRAIGGPAPAAATSSPEAAASEPAEARTETPAETPADVPAEGSTPAERPDTTGERD</sequence>
<keyword evidence="3" id="KW-0813">Transport</keyword>
<keyword evidence="13" id="KW-1185">Reference proteome</keyword>
<dbReference type="OrthoDB" id="2200301at2"/>